<proteinExistence type="predicted"/>
<feature type="domain" description="DinB-like" evidence="1">
    <location>
        <begin position="7"/>
        <end position="140"/>
    </location>
</feature>
<dbReference type="InterPro" id="IPR024775">
    <property type="entry name" value="DinB-like"/>
</dbReference>
<sequence>MFNTSRKLRKRFISLVESMSIEDLNYIPEGYNNNIIWNFGHNIVTHQLLCYNKSGLTPRIDEKWIKLFRKGSKPERDLTEDEIHELKKLSITLLEKLDEDLVKGVFRKYEKYVSGLGVTITTVSEAIKFNNVHEGVHIGYALGMKRVIEHQRKSWENQTPTIAIAQ</sequence>
<keyword evidence="3" id="KW-1185">Reference proteome</keyword>
<dbReference type="Gene3D" id="1.20.120.450">
    <property type="entry name" value="dinb family like domain"/>
    <property type="match status" value="1"/>
</dbReference>
<gene>
    <name evidence="2" type="ORF">HGP29_08420</name>
</gene>
<reference evidence="2 3" key="1">
    <citation type="submission" date="2020-04" db="EMBL/GenBank/DDBJ databases">
        <title>Flammeovirga sp. SR4, a novel species isolated from seawater.</title>
        <authorList>
            <person name="Wang X."/>
        </authorList>
    </citation>
    <scope>NUCLEOTIDE SEQUENCE [LARGE SCALE GENOMIC DNA]</scope>
    <source>
        <strain evidence="2 3">SR4</strain>
    </source>
</reference>
<dbReference type="SUPFAM" id="SSF109854">
    <property type="entry name" value="DinB/YfiT-like putative metalloenzymes"/>
    <property type="match status" value="1"/>
</dbReference>
<protein>
    <submittedName>
        <fullName evidence="2">DinB family protein</fullName>
    </submittedName>
</protein>
<dbReference type="InterPro" id="IPR034660">
    <property type="entry name" value="DinB/YfiT-like"/>
</dbReference>
<dbReference type="EMBL" id="JABAIL010000002">
    <property type="protein sequence ID" value="NLR91229.1"/>
    <property type="molecule type" value="Genomic_DNA"/>
</dbReference>
<name>A0A7X8SJ89_9BACT</name>
<dbReference type="Pfam" id="PF12867">
    <property type="entry name" value="DinB_2"/>
    <property type="match status" value="1"/>
</dbReference>
<dbReference type="Proteomes" id="UP000585050">
    <property type="component" value="Unassembled WGS sequence"/>
</dbReference>
<dbReference type="AlphaFoldDB" id="A0A7X8SJ89"/>
<comment type="caution">
    <text evidence="2">The sequence shown here is derived from an EMBL/GenBank/DDBJ whole genome shotgun (WGS) entry which is preliminary data.</text>
</comment>
<accession>A0A7X8SJ89</accession>
<dbReference type="RefSeq" id="WP_168881925.1">
    <property type="nucleotide sequence ID" value="NZ_JABAIL010000002.1"/>
</dbReference>
<organism evidence="2 3">
    <name type="scientific">Flammeovirga agarivorans</name>
    <dbReference type="NCBI Taxonomy" id="2726742"/>
    <lineage>
        <taxon>Bacteria</taxon>
        <taxon>Pseudomonadati</taxon>
        <taxon>Bacteroidota</taxon>
        <taxon>Cytophagia</taxon>
        <taxon>Cytophagales</taxon>
        <taxon>Flammeovirgaceae</taxon>
        <taxon>Flammeovirga</taxon>
    </lineage>
</organism>
<evidence type="ECO:0000313" key="3">
    <source>
        <dbReference type="Proteomes" id="UP000585050"/>
    </source>
</evidence>
<evidence type="ECO:0000313" key="2">
    <source>
        <dbReference type="EMBL" id="NLR91229.1"/>
    </source>
</evidence>
<evidence type="ECO:0000259" key="1">
    <source>
        <dbReference type="Pfam" id="PF12867"/>
    </source>
</evidence>